<protein>
    <submittedName>
        <fullName evidence="1">Uncharacterized protein</fullName>
    </submittedName>
</protein>
<reference evidence="2" key="1">
    <citation type="journal article" date="2019" name="Int. J. Syst. Evol. Microbiol.">
        <title>The Global Catalogue of Microorganisms (GCM) 10K type strain sequencing project: providing services to taxonomists for standard genome sequencing and annotation.</title>
        <authorList>
            <consortium name="The Broad Institute Genomics Platform"/>
            <consortium name="The Broad Institute Genome Sequencing Center for Infectious Disease"/>
            <person name="Wu L."/>
            <person name="Ma J."/>
        </authorList>
    </citation>
    <scope>NUCLEOTIDE SEQUENCE [LARGE SCALE GENOMIC DNA]</scope>
    <source>
        <strain evidence="2">JCM 18720</strain>
    </source>
</reference>
<organism evidence="1 2">
    <name type="scientific">Ferrimonas gelatinilytica</name>
    <dbReference type="NCBI Taxonomy" id="1255257"/>
    <lineage>
        <taxon>Bacteria</taxon>
        <taxon>Pseudomonadati</taxon>
        <taxon>Pseudomonadota</taxon>
        <taxon>Gammaproteobacteria</taxon>
        <taxon>Alteromonadales</taxon>
        <taxon>Ferrimonadaceae</taxon>
        <taxon>Ferrimonas</taxon>
    </lineage>
</organism>
<proteinExistence type="predicted"/>
<name>A0ABP9S095_9GAMM</name>
<sequence>MTTPTIADETPSGDNYFKGICAAALGASEDHEAVEKIVPSVEDDLANDPEKSLAFGFGLGVAIGVLEASSALDARDLVKEWKCYFRIERDYWGEL</sequence>
<evidence type="ECO:0000313" key="2">
    <source>
        <dbReference type="Proteomes" id="UP001501600"/>
    </source>
</evidence>
<gene>
    <name evidence="1" type="ORF">GCM10025772_11400</name>
</gene>
<evidence type="ECO:0000313" key="1">
    <source>
        <dbReference type="EMBL" id="GAA5189306.1"/>
    </source>
</evidence>
<dbReference type="Proteomes" id="UP001501600">
    <property type="component" value="Unassembled WGS sequence"/>
</dbReference>
<accession>A0ABP9S095</accession>
<keyword evidence="2" id="KW-1185">Reference proteome</keyword>
<dbReference type="EMBL" id="BAABLF010000006">
    <property type="protein sequence ID" value="GAA5189306.1"/>
    <property type="molecule type" value="Genomic_DNA"/>
</dbReference>
<comment type="caution">
    <text evidence="1">The sequence shown here is derived from an EMBL/GenBank/DDBJ whole genome shotgun (WGS) entry which is preliminary data.</text>
</comment>